<dbReference type="HOGENOM" id="CLU_024679_0_0_7"/>
<feature type="transmembrane region" description="Helical" evidence="14">
    <location>
        <begin position="322"/>
        <end position="340"/>
    </location>
</feature>
<comment type="subcellular location">
    <subcellularLocation>
        <location evidence="3">Endomembrane system</location>
        <topology evidence="3">Multi-pass membrane protein</topology>
    </subcellularLocation>
</comment>
<evidence type="ECO:0000256" key="12">
    <source>
        <dbReference type="ARBA" id="ARBA00023136"/>
    </source>
</evidence>
<keyword evidence="7 18" id="KW-0808">Transferase</keyword>
<feature type="transmembrane region" description="Helical" evidence="14">
    <location>
        <begin position="216"/>
        <end position="243"/>
    </location>
</feature>
<organism evidence="18 19">
    <name type="scientific">Sulfurospirillum deleyianum (strain ATCC 51133 / DSM 6946 / 5175)</name>
    <dbReference type="NCBI Taxonomy" id="525898"/>
    <lineage>
        <taxon>Bacteria</taxon>
        <taxon>Pseudomonadati</taxon>
        <taxon>Campylobacterota</taxon>
        <taxon>Epsilonproteobacteria</taxon>
        <taxon>Campylobacterales</taxon>
        <taxon>Sulfurospirillaceae</taxon>
        <taxon>Sulfurospirillum</taxon>
    </lineage>
</organism>
<dbReference type="InterPro" id="IPR048999">
    <property type="entry name" value="STT3-PglB_core"/>
</dbReference>
<evidence type="ECO:0000256" key="8">
    <source>
        <dbReference type="ARBA" id="ARBA00022692"/>
    </source>
</evidence>
<keyword evidence="11 14" id="KW-1133">Transmembrane helix</keyword>
<dbReference type="GO" id="GO:0004576">
    <property type="term" value="F:oligosaccharyl transferase activity"/>
    <property type="evidence" value="ECO:0007669"/>
    <property type="project" value="InterPro"/>
</dbReference>
<feature type="transmembrane region" description="Helical" evidence="14">
    <location>
        <begin position="121"/>
        <end position="138"/>
    </location>
</feature>
<feature type="domain" description="STT3 subunit PglB C-terminal" evidence="16">
    <location>
        <begin position="597"/>
        <end position="675"/>
    </location>
</feature>
<evidence type="ECO:0000256" key="5">
    <source>
        <dbReference type="ARBA" id="ARBA00010810"/>
    </source>
</evidence>
<dbReference type="GO" id="GO:0012505">
    <property type="term" value="C:endomembrane system"/>
    <property type="evidence" value="ECO:0007669"/>
    <property type="project" value="UniProtKB-SubCell"/>
</dbReference>
<feature type="transmembrane region" description="Helical" evidence="14">
    <location>
        <begin position="188"/>
        <end position="210"/>
    </location>
</feature>
<feature type="domain" description="Oligosaccharyl transferase STT3 N-terminal" evidence="15">
    <location>
        <begin position="14"/>
        <end position="384"/>
    </location>
</feature>
<evidence type="ECO:0000259" key="16">
    <source>
        <dbReference type="Pfam" id="PF18527"/>
    </source>
</evidence>
<evidence type="ECO:0000256" key="1">
    <source>
        <dbReference type="ARBA" id="ARBA00001936"/>
    </source>
</evidence>
<evidence type="ECO:0000256" key="13">
    <source>
        <dbReference type="ARBA" id="ARBA00023211"/>
    </source>
</evidence>
<feature type="transmembrane region" description="Helical" evidence="14">
    <location>
        <begin position="345"/>
        <end position="362"/>
    </location>
</feature>
<gene>
    <name evidence="18" type="ordered locus">Sdel_1767</name>
</gene>
<dbReference type="CAZy" id="GT66">
    <property type="family name" value="Glycosyltransferase Family 66"/>
</dbReference>
<keyword evidence="13" id="KW-0464">Manganese</keyword>
<dbReference type="Proteomes" id="UP000002222">
    <property type="component" value="Chromosome"/>
</dbReference>
<comment type="pathway">
    <text evidence="4">Protein modification; protein glycosylation.</text>
</comment>
<dbReference type="GO" id="GO:0046872">
    <property type="term" value="F:metal ion binding"/>
    <property type="evidence" value="ECO:0007669"/>
    <property type="project" value="UniProtKB-KW"/>
</dbReference>
<evidence type="ECO:0000256" key="11">
    <source>
        <dbReference type="ARBA" id="ARBA00022989"/>
    </source>
</evidence>
<sequence length="715" mass="82273">MKSKISFSLIFCIFIAFVFSFVVRLIWVYQFNDLESFQFAGQFMINTNDGYYWAEGARDLLSGISQKYDLSPINSAPAWLTYVAVKLLPFSFESIIFYMPAILGSLIVIPLILISHNLKMIEVGFLAALLASIAVSYYNRTMVGYYDTDMLTIVFPTFLLWSLILAFRTQEEKYLLITALEIIAYRWWYPQSYSLEFAFFGLILLYTLLFQRKNLFYYQLLSIMLFAMMGLDTLIRLLIVIGVYGVFRQEKWQKYTYLFLGVATVLFFLSGGFEPIWVQLERYVFKEAIEASEGKLSLHFFSVMQTVREAGQISFTVFAERISGHTLTFVFSLVGYALLLKRYPVMFLALPLLGLGCLALWGGLRFTIYAVPVCALGISYFIFTCNGWILSSFRNERLGNFVKSAFVILSSLAILYPNLLHVMNYRVPTVFNQAEVAQLDALKSQLQREDYVVSWWDYGYPLRYYSDVKTLIDGGKHSGEVNFPVSFMLSNPMDAAARLARLEVEYTEKASALAEENKTKPKKERTKNLSNTAKMTLDYGFKDANDFLDALQTPLVLPQKTRDVYFYLPYRMMSIFPTVAQFSNIDVMSGKTVREPFFYQTQQFSDQGATLMFGNGIVLDKAKGMLKLGQKELAVKYFIQTSYTPEMQFSKAQNLLHVNGAVSIIYMQAYNTFLIVDEAMLNSLYVQLFVLENYDERFFEPISLEAYAKVYKLKI</sequence>
<feature type="transmembrane region" description="Helical" evidence="14">
    <location>
        <begin position="150"/>
        <end position="167"/>
    </location>
</feature>
<dbReference type="STRING" id="525898.Sdel_1767"/>
<feature type="transmembrane region" description="Helical" evidence="14">
    <location>
        <begin position="368"/>
        <end position="389"/>
    </location>
</feature>
<feature type="transmembrane region" description="Helical" evidence="14">
    <location>
        <begin position="401"/>
        <end position="419"/>
    </location>
</feature>
<dbReference type="Pfam" id="PF18527">
    <property type="entry name" value="STT3_PglB_C"/>
    <property type="match status" value="1"/>
</dbReference>
<name>D1B3W2_SULD5</name>
<feature type="transmembrane region" description="Helical" evidence="14">
    <location>
        <begin position="255"/>
        <end position="273"/>
    </location>
</feature>
<dbReference type="AlphaFoldDB" id="D1B3W2"/>
<keyword evidence="12 14" id="KW-0472">Membrane</keyword>
<evidence type="ECO:0000313" key="18">
    <source>
        <dbReference type="EMBL" id="ACZ12782.1"/>
    </source>
</evidence>
<dbReference type="PANTHER" id="PTHR13872">
    <property type="entry name" value="DOLICHYL-DIPHOSPHOOLIGOSACCHARIDE--PROTEIN GLYCOSYLTRANSFERASE SUBUNIT"/>
    <property type="match status" value="1"/>
</dbReference>
<comment type="cofactor">
    <cofactor evidence="2">
        <name>Mg(2+)</name>
        <dbReference type="ChEBI" id="CHEBI:18420"/>
    </cofactor>
</comment>
<evidence type="ECO:0000256" key="9">
    <source>
        <dbReference type="ARBA" id="ARBA00022723"/>
    </source>
</evidence>
<dbReference type="OrthoDB" id="9796223at2"/>
<comment type="cofactor">
    <cofactor evidence="1">
        <name>Mn(2+)</name>
        <dbReference type="ChEBI" id="CHEBI:29035"/>
    </cofactor>
</comment>
<evidence type="ECO:0000256" key="10">
    <source>
        <dbReference type="ARBA" id="ARBA00022842"/>
    </source>
</evidence>
<dbReference type="RefSeq" id="WP_012857532.1">
    <property type="nucleotide sequence ID" value="NC_013512.1"/>
</dbReference>
<evidence type="ECO:0000256" key="2">
    <source>
        <dbReference type="ARBA" id="ARBA00001946"/>
    </source>
</evidence>
<reference evidence="19" key="1">
    <citation type="submission" date="2009-11" db="EMBL/GenBank/DDBJ databases">
        <title>The complete genome of Sulfurospirillum deleyianum DSM 6946.</title>
        <authorList>
            <consortium name="US DOE Joint Genome Institute (JGI-PGF)"/>
            <person name="Lucas S."/>
            <person name="Copeland A."/>
            <person name="Lapidus A."/>
            <person name="Glavina del Rio T."/>
            <person name="Dalin E."/>
            <person name="Tice H."/>
            <person name="Bruce D."/>
            <person name="Goodwin L."/>
            <person name="Pitluck S."/>
            <person name="Kyrpides N."/>
            <person name="Mavromatis K."/>
            <person name="Ivanova N."/>
            <person name="Ovchinnikova G."/>
            <person name="Munk A.C."/>
            <person name="Lu M."/>
            <person name="Brettin T."/>
            <person name="Detter J.C."/>
            <person name="Han C."/>
            <person name="Tapia R."/>
            <person name="Larimer F."/>
            <person name="Land M."/>
            <person name="Hauser L."/>
            <person name="Markowitz V."/>
            <person name="Cheng J.F."/>
            <person name="Hugenholtz P."/>
            <person name="Woyke T."/>
            <person name="Wu D."/>
            <person name="Aumann P."/>
            <person name="Schneider S."/>
            <person name="Lang E."/>
            <person name="Spring S."/>
            <person name="Klenk H.P."/>
            <person name="Eisen J.A."/>
        </authorList>
    </citation>
    <scope>NUCLEOTIDE SEQUENCE [LARGE SCALE GENOMIC DNA]</scope>
    <source>
        <strain evidence="19">ATCC 51133 / DSM 6946 / 5175</strain>
    </source>
</reference>
<keyword evidence="19" id="KW-1185">Reference proteome</keyword>
<dbReference type="UniPathway" id="UPA00378"/>
<dbReference type="Pfam" id="PF21436">
    <property type="entry name" value="STT3-PglB_core"/>
    <property type="match status" value="1"/>
</dbReference>
<evidence type="ECO:0000256" key="7">
    <source>
        <dbReference type="ARBA" id="ARBA00022679"/>
    </source>
</evidence>
<proteinExistence type="inferred from homology"/>
<evidence type="ECO:0000256" key="4">
    <source>
        <dbReference type="ARBA" id="ARBA00004922"/>
    </source>
</evidence>
<dbReference type="Gene3D" id="3.40.1380.40">
    <property type="match status" value="1"/>
</dbReference>
<keyword evidence="8 14" id="KW-0812">Transmembrane</keyword>
<dbReference type="InterPro" id="IPR041563">
    <property type="entry name" value="STT3_PglB_C"/>
</dbReference>
<feature type="transmembrane region" description="Helical" evidence="14">
    <location>
        <begin position="7"/>
        <end position="29"/>
    </location>
</feature>
<dbReference type="eggNOG" id="COG1287">
    <property type="taxonomic scope" value="Bacteria"/>
</dbReference>
<accession>D1B3W2</accession>
<feature type="transmembrane region" description="Helical" evidence="14">
    <location>
        <begin position="95"/>
        <end position="114"/>
    </location>
</feature>
<evidence type="ECO:0000259" key="15">
    <source>
        <dbReference type="Pfam" id="PF02516"/>
    </source>
</evidence>
<evidence type="ECO:0000256" key="3">
    <source>
        <dbReference type="ARBA" id="ARBA00004127"/>
    </source>
</evidence>
<dbReference type="EMBL" id="CP001816">
    <property type="protein sequence ID" value="ACZ12782.1"/>
    <property type="molecule type" value="Genomic_DNA"/>
</dbReference>
<dbReference type="GO" id="GO:0016020">
    <property type="term" value="C:membrane"/>
    <property type="evidence" value="ECO:0007669"/>
    <property type="project" value="InterPro"/>
</dbReference>
<evidence type="ECO:0000256" key="6">
    <source>
        <dbReference type="ARBA" id="ARBA00022676"/>
    </source>
</evidence>
<dbReference type="PANTHER" id="PTHR13872:SF1">
    <property type="entry name" value="DOLICHYL-DIPHOSPHOOLIGOSACCHARIDE--PROTEIN GLYCOSYLTRANSFERASE SUBUNIT STT3B"/>
    <property type="match status" value="1"/>
</dbReference>
<keyword evidence="9" id="KW-0479">Metal-binding</keyword>
<dbReference type="InterPro" id="IPR003674">
    <property type="entry name" value="Oligo_trans_STT3"/>
</dbReference>
<reference evidence="18 19" key="2">
    <citation type="journal article" date="2010" name="Stand. Genomic Sci.">
        <title>Complete genome sequence of Sulfurospirillum deleyianum type strain (5175).</title>
        <authorList>
            <person name="Sikorski J."/>
            <person name="Lapidus A."/>
            <person name="Copeland A."/>
            <person name="Glavina Del Rio T."/>
            <person name="Nolan M."/>
            <person name="Lucas S."/>
            <person name="Chen F."/>
            <person name="Tice H."/>
            <person name="Cheng J.F."/>
            <person name="Saunders E."/>
            <person name="Bruce D."/>
            <person name="Goodwin L."/>
            <person name="Pitluck S."/>
            <person name="Ovchinnikova G."/>
            <person name="Pati A."/>
            <person name="Ivanova N."/>
            <person name="Mavromatis K."/>
            <person name="Chen A."/>
            <person name="Palaniappan K."/>
            <person name="Chain P."/>
            <person name="Land M."/>
            <person name="Hauser L."/>
            <person name="Chang Y.J."/>
            <person name="Jeffries C.D."/>
            <person name="Brettin T."/>
            <person name="Detter J.C."/>
            <person name="Han C."/>
            <person name="Rohde M."/>
            <person name="Lang E."/>
            <person name="Spring S."/>
            <person name="Goker M."/>
            <person name="Bristow J."/>
            <person name="Eisen J.A."/>
            <person name="Markowitz V."/>
            <person name="Hugenholtz P."/>
            <person name="Kyrpides N.C."/>
            <person name="Klenk H.P."/>
        </authorList>
    </citation>
    <scope>NUCLEOTIDE SEQUENCE [LARGE SCALE GENOMIC DNA]</scope>
    <source>
        <strain evidence="19">ATCC 51133 / DSM 6946 / 5175</strain>
    </source>
</reference>
<dbReference type="Pfam" id="PF02516">
    <property type="entry name" value="STT3"/>
    <property type="match status" value="1"/>
</dbReference>
<comment type="similarity">
    <text evidence="5">Belongs to the STT3 family.</text>
</comment>
<keyword evidence="10" id="KW-0460">Magnesium</keyword>
<protein>
    <submittedName>
        <fullName evidence="18">Oligosaccharyl transferase STT3 subunit</fullName>
    </submittedName>
</protein>
<evidence type="ECO:0000256" key="14">
    <source>
        <dbReference type="SAM" id="Phobius"/>
    </source>
</evidence>
<keyword evidence="6" id="KW-0328">Glycosyltransferase</keyword>
<dbReference type="KEGG" id="sdl:Sdel_1767"/>
<evidence type="ECO:0000259" key="17">
    <source>
        <dbReference type="Pfam" id="PF21436"/>
    </source>
</evidence>
<evidence type="ECO:0000313" key="19">
    <source>
        <dbReference type="Proteomes" id="UP000002222"/>
    </source>
</evidence>
<feature type="domain" description="STT3/PglB/AglB core" evidence="17">
    <location>
        <begin position="448"/>
        <end position="588"/>
    </location>
</feature>
<dbReference type="InterPro" id="IPR048307">
    <property type="entry name" value="STT3_N"/>
</dbReference>